<keyword evidence="2" id="KW-0812">Transmembrane</keyword>
<dbReference type="Gene3D" id="1.20.1260.20">
    <property type="entry name" value="PPE superfamily"/>
    <property type="match status" value="1"/>
</dbReference>
<dbReference type="Pfam" id="PF00823">
    <property type="entry name" value="PPE"/>
    <property type="match status" value="1"/>
</dbReference>
<accession>A0A0I9U8W2</accession>
<dbReference type="SUPFAM" id="SSF140459">
    <property type="entry name" value="PE/PPE dimer-like"/>
    <property type="match status" value="1"/>
</dbReference>
<keyword evidence="2" id="KW-0472">Membrane</keyword>
<name>A0A0I9U8W2_9MYCO</name>
<evidence type="ECO:0000313" key="5">
    <source>
        <dbReference type="EMBL" id="KLO38636.1"/>
    </source>
</evidence>
<proteinExistence type="inferred from homology"/>
<feature type="transmembrane region" description="Helical" evidence="2">
    <location>
        <begin position="255"/>
        <end position="278"/>
    </location>
</feature>
<feature type="transmembrane region" description="Helical" evidence="2">
    <location>
        <begin position="195"/>
        <end position="220"/>
    </location>
</feature>
<protein>
    <recommendedName>
        <fullName evidence="7">PPE family domain-containing protein</fullName>
    </recommendedName>
</protein>
<evidence type="ECO:0008006" key="7">
    <source>
        <dbReference type="Google" id="ProtNLM"/>
    </source>
</evidence>
<dbReference type="InterPro" id="IPR038332">
    <property type="entry name" value="PPE_sf"/>
</dbReference>
<feature type="transmembrane region" description="Helical" evidence="2">
    <location>
        <begin position="227"/>
        <end position="249"/>
    </location>
</feature>
<feature type="domain" description="PPE-PPW subfamily C-terminal" evidence="4">
    <location>
        <begin position="337"/>
        <end position="384"/>
    </location>
</feature>
<dbReference type="STRING" id="1202450.B586_06610"/>
<dbReference type="InterPro" id="IPR043641">
    <property type="entry name" value="PPE-PPW_C"/>
</dbReference>
<dbReference type="EMBL" id="LDPR01000002">
    <property type="protein sequence ID" value="KLO38636.1"/>
    <property type="molecule type" value="Genomic_DNA"/>
</dbReference>
<keyword evidence="6" id="KW-1185">Reference proteome</keyword>
<gene>
    <name evidence="5" type="ORF">ABH38_04580</name>
</gene>
<keyword evidence="2" id="KW-1133">Transmembrane helix</keyword>
<dbReference type="PATRIC" id="fig|29311.18.peg.3696"/>
<dbReference type="GO" id="GO:0052572">
    <property type="term" value="P:response to host immune response"/>
    <property type="evidence" value="ECO:0007669"/>
    <property type="project" value="TreeGrafter"/>
</dbReference>
<reference evidence="5 6" key="1">
    <citation type="submission" date="2015-05" db="EMBL/GenBank/DDBJ databases">
        <title>Genome sequence of Mycobacterium haemophilum.</title>
        <authorList>
            <person name="Greninger A.L."/>
            <person name="Cunningham G."/>
            <person name="Miller S."/>
        </authorList>
    </citation>
    <scope>NUCLEOTIDE SEQUENCE [LARGE SCALE GENOMIC DNA]</scope>
    <source>
        <strain evidence="6">UC1</strain>
    </source>
</reference>
<evidence type="ECO:0000256" key="1">
    <source>
        <dbReference type="ARBA" id="ARBA00010652"/>
    </source>
</evidence>
<dbReference type="Pfam" id="PF18878">
    <property type="entry name" value="PPE-PPW"/>
    <property type="match status" value="1"/>
</dbReference>
<dbReference type="PANTHER" id="PTHR46766">
    <property type="entry name" value="GLUTAMINE-RICH PROTEIN 2"/>
    <property type="match status" value="1"/>
</dbReference>
<feature type="domain" description="PPE" evidence="3">
    <location>
        <begin position="4"/>
        <end position="164"/>
    </location>
</feature>
<evidence type="ECO:0000313" key="6">
    <source>
        <dbReference type="Proteomes" id="UP000036334"/>
    </source>
</evidence>
<dbReference type="Proteomes" id="UP000036334">
    <property type="component" value="Unassembled WGS sequence"/>
</dbReference>
<evidence type="ECO:0000256" key="2">
    <source>
        <dbReference type="SAM" id="Phobius"/>
    </source>
</evidence>
<dbReference type="AlphaFoldDB" id="A0A0I9U8W2"/>
<dbReference type="InterPro" id="IPR000030">
    <property type="entry name" value="PPE_dom"/>
</dbReference>
<dbReference type="RefSeq" id="WP_047314359.1">
    <property type="nucleotide sequence ID" value="NZ_LDPQ01000005.1"/>
</dbReference>
<organism evidence="5 6">
    <name type="scientific">Mycobacterium haemophilum</name>
    <dbReference type="NCBI Taxonomy" id="29311"/>
    <lineage>
        <taxon>Bacteria</taxon>
        <taxon>Bacillati</taxon>
        <taxon>Actinomycetota</taxon>
        <taxon>Actinomycetes</taxon>
        <taxon>Mycobacteriales</taxon>
        <taxon>Mycobacteriaceae</taxon>
        <taxon>Mycobacterium</taxon>
    </lineage>
</organism>
<comment type="caution">
    <text evidence="5">The sequence shown here is derived from an EMBL/GenBank/DDBJ whole genome shotgun (WGS) entry which is preliminary data.</text>
</comment>
<evidence type="ECO:0000259" key="4">
    <source>
        <dbReference type="Pfam" id="PF18878"/>
    </source>
</evidence>
<evidence type="ECO:0000259" key="3">
    <source>
        <dbReference type="Pfam" id="PF00823"/>
    </source>
</evidence>
<sequence>MTIWFAVPPEVHSGLLSDGPGPGAMLAAAKAWTSLSVEYDSAAKELTAMLGAVQAGAWQGPSGESYVGAHAPYLVWLTKTSSDCAGAAVQLEVVAGAYSGALAEMPTLAELAANHATHAVLLGTNFFGVNMIPIAVNEAKYVEMWLRAAATMSAYQAVVTAALGSRPRFTPAPEVLKAGGGEANAGASIPAAPEAFPIITIILVILAIIALIVFGVALAFAITGAVYAILLTLVALAAAILFAIIAVILTPPFLAVAVPFGAAIALPIALPIGIGGYLEGRSREEPVEVGVETADGSSGAGRSGVVPVLGESVGVVPEGRLVTAVAPAPAGTSSSVVAADRGTGPWGFAGTAGKESVGGPAGLMVCGGGLFGGAPRAPMLPASWEPNVVGGMNSRA</sequence>
<dbReference type="PANTHER" id="PTHR46766:SF1">
    <property type="entry name" value="GLUTAMINE-RICH PROTEIN 2"/>
    <property type="match status" value="1"/>
</dbReference>
<comment type="similarity">
    <text evidence="1">Belongs to the mycobacterial PPE family.</text>
</comment>